<keyword evidence="12" id="KW-1185">Reference proteome</keyword>
<feature type="domain" description="Protein kinase" evidence="10">
    <location>
        <begin position="614"/>
        <end position="1018"/>
    </location>
</feature>
<keyword evidence="5 11" id="KW-0418">Kinase</keyword>
<evidence type="ECO:0000256" key="5">
    <source>
        <dbReference type="ARBA" id="ARBA00022777"/>
    </source>
</evidence>
<keyword evidence="2" id="KW-0723">Serine/threonine-protein kinase</keyword>
<dbReference type="PROSITE" id="PS50011">
    <property type="entry name" value="PROTEIN_KINASE_DOM"/>
    <property type="match status" value="1"/>
</dbReference>
<feature type="region of interest" description="Disordered" evidence="9">
    <location>
        <begin position="268"/>
        <end position="307"/>
    </location>
</feature>
<comment type="catalytic activity">
    <reaction evidence="8">
        <text>L-seryl-[protein] + ATP = O-phospho-L-seryl-[protein] + ADP + H(+)</text>
        <dbReference type="Rhea" id="RHEA:17989"/>
        <dbReference type="Rhea" id="RHEA-COMP:9863"/>
        <dbReference type="Rhea" id="RHEA-COMP:11604"/>
        <dbReference type="ChEBI" id="CHEBI:15378"/>
        <dbReference type="ChEBI" id="CHEBI:29999"/>
        <dbReference type="ChEBI" id="CHEBI:30616"/>
        <dbReference type="ChEBI" id="CHEBI:83421"/>
        <dbReference type="ChEBI" id="CHEBI:456216"/>
        <dbReference type="EC" id="2.7.11.1"/>
    </reaction>
</comment>
<gene>
    <name evidence="11" type="ORF">MVEG_12340</name>
</gene>
<sequence>MEEETNHARPSPLSQDAGKEQEFLPPPSSKSAGELETSTLPVVAETHDPAHQNANATATSTRQPPSSSPYPRSTLTKPHGQPTHVEVERRSGRSPYQRQSSSLQSSSVVTPPIPKLYKRLLRVFNPATDSSDSDTGMVAHPDATLETVDGLGSFGLGSPPTPESIGFNTRRVMAGIHPPKPTRKSHILPPVSSTVPPSKVFNKPPEPHMSFKARFLKKLMSSPNLNRNSSISPMGQALPGSSRDSTSTFSRGYIDNQQLRQASSISPISSDFVHESSCPAGQRIKAKREGSRLRASTLPRPPAPMPTLQSKYGIPGREIGAGTQAQVMLLRVKSTKRIRSIQQPSRRTLASAQATVTSSADAERVPSLRLLSPDDKALLAPRAASGTLTTTLEEDVIPEQREAYRKRLLRRTSTGALSVMSVSSSGGLIYAIKKFRPPRATETHRQYLKKVCAEFCISTSMDHENIIRTIDLVRDQPGQESVDESQAEAAATAISGPLARLNPLGSEKSSRGDKSGHHWTTSYRDSSESGSGGNCVPHDDSEGLLFKDECLDCSCPRVQRSSNGPVKTIRSAGDLQGQSKYQQHRISVVRISGVAMPQRKKSIDGHSYNNANVPCRVSEASQGSSQPSVATARSNLQDLCHPVDHSGRFGLSSNEVKKRKQQQQHLEQEARQREVQRLKQQKRQEKSQAKQLRLDQLPEYCMVMEFAAGGDLFNLLTKSYPPISLHEKHCLWRQLVSGIQYMHSMGVAHRDLKPENILIDASGRILKITDFGIANVFKSVGDPNPLPCRGIIGSEPYIAPEEFHQEDYDPRAVDVWACGIIFYVMYYAAMPWARADRKKDGRYSRFFNDIMIHRQTESQRRAQFERQHLYSSGSAVDKQEGGGHYGANFIGGASSSDLFNSPHQVGHHHQFPPFNPSACAGSQRTHASNDSSLAGSPTSQHSQGSTNTDLSSVQGSPVEQTATPLSAYNTYEYNQHLGGHEFIDRIETVGCRRVLYAILEPEPKRRLTIDQVANDEWVYRIRYCTDEIEKQEQQTLLHLSSGVLSSKYLTLATSGQPHHQHAVPKKIKH</sequence>
<reference evidence="11 12" key="1">
    <citation type="submission" date="2011-02" db="EMBL/GenBank/DDBJ databases">
        <title>The Genome Sequence of Mortierella verticillata NRRL 6337.</title>
        <authorList>
            <consortium name="The Broad Institute Genome Sequencing Platform"/>
            <person name="Russ C."/>
            <person name="Cuomo C."/>
            <person name="Burger G."/>
            <person name="Gray M.W."/>
            <person name="Holland P.W.H."/>
            <person name="King N."/>
            <person name="Lang F.B.F."/>
            <person name="Roger A.J."/>
            <person name="Ruiz-Trillo I."/>
            <person name="Young S.K."/>
            <person name="Zeng Q."/>
            <person name="Gargeya S."/>
            <person name="Alvarado L."/>
            <person name="Berlin A."/>
            <person name="Chapman S.B."/>
            <person name="Chen Z."/>
            <person name="Freedman E."/>
            <person name="Gellesch M."/>
            <person name="Goldberg J."/>
            <person name="Griggs A."/>
            <person name="Gujja S."/>
            <person name="Heilman E."/>
            <person name="Heiman D."/>
            <person name="Howarth C."/>
            <person name="Mehta T."/>
            <person name="Neiman D."/>
            <person name="Pearson M."/>
            <person name="Roberts A."/>
            <person name="Saif S."/>
            <person name="Shea T."/>
            <person name="Shenoy N."/>
            <person name="Sisk P."/>
            <person name="Stolte C."/>
            <person name="Sykes S."/>
            <person name="White J."/>
            <person name="Yandava C."/>
            <person name="Haas B."/>
            <person name="Nusbaum C."/>
            <person name="Birren B."/>
        </authorList>
    </citation>
    <scope>NUCLEOTIDE SEQUENCE [LARGE SCALE GENOMIC DNA]</scope>
    <source>
        <strain evidence="11 12">NRRL 6337</strain>
    </source>
</reference>
<dbReference type="Gene3D" id="1.10.510.10">
    <property type="entry name" value="Transferase(Phosphotransferase) domain 1"/>
    <property type="match status" value="1"/>
</dbReference>
<feature type="region of interest" description="Disordered" evidence="9">
    <location>
        <begin position="224"/>
        <end position="249"/>
    </location>
</feature>
<evidence type="ECO:0000256" key="6">
    <source>
        <dbReference type="ARBA" id="ARBA00022840"/>
    </source>
</evidence>
<feature type="region of interest" description="Disordered" evidence="9">
    <location>
        <begin position="1"/>
        <end position="110"/>
    </location>
</feature>
<name>A0A086TIQ4_9FUNG</name>
<dbReference type="EMBL" id="KN042437">
    <property type="protein sequence ID" value="KFH61831.1"/>
    <property type="molecule type" value="Genomic_DNA"/>
</dbReference>
<evidence type="ECO:0000256" key="8">
    <source>
        <dbReference type="ARBA" id="ARBA00048679"/>
    </source>
</evidence>
<evidence type="ECO:0000256" key="3">
    <source>
        <dbReference type="ARBA" id="ARBA00022679"/>
    </source>
</evidence>
<evidence type="ECO:0000256" key="2">
    <source>
        <dbReference type="ARBA" id="ARBA00022527"/>
    </source>
</evidence>
<evidence type="ECO:0000256" key="9">
    <source>
        <dbReference type="SAM" id="MobiDB-lite"/>
    </source>
</evidence>
<keyword evidence="6" id="KW-0067">ATP-binding</keyword>
<dbReference type="PANTHER" id="PTHR24343">
    <property type="entry name" value="SERINE/THREONINE KINASE"/>
    <property type="match status" value="1"/>
</dbReference>
<dbReference type="GO" id="GO:0005829">
    <property type="term" value="C:cytosol"/>
    <property type="evidence" value="ECO:0007669"/>
    <property type="project" value="TreeGrafter"/>
</dbReference>
<feature type="region of interest" description="Disordered" evidence="9">
    <location>
        <begin position="901"/>
        <end position="959"/>
    </location>
</feature>
<feature type="compositionally biased region" description="Polar residues" evidence="9">
    <location>
        <begin position="920"/>
        <end position="959"/>
    </location>
</feature>
<dbReference type="Pfam" id="PF00069">
    <property type="entry name" value="Pkinase"/>
    <property type="match status" value="1"/>
</dbReference>
<dbReference type="InterPro" id="IPR008271">
    <property type="entry name" value="Ser/Thr_kinase_AS"/>
</dbReference>
<evidence type="ECO:0000313" key="11">
    <source>
        <dbReference type="EMBL" id="KFH61831.1"/>
    </source>
</evidence>
<organism evidence="11 12">
    <name type="scientific">Podila verticillata NRRL 6337</name>
    <dbReference type="NCBI Taxonomy" id="1069443"/>
    <lineage>
        <taxon>Eukaryota</taxon>
        <taxon>Fungi</taxon>
        <taxon>Fungi incertae sedis</taxon>
        <taxon>Mucoromycota</taxon>
        <taxon>Mortierellomycotina</taxon>
        <taxon>Mortierellomycetes</taxon>
        <taxon>Mortierellales</taxon>
        <taxon>Mortierellaceae</taxon>
        <taxon>Podila</taxon>
    </lineage>
</organism>
<dbReference type="SUPFAM" id="SSF56112">
    <property type="entry name" value="Protein kinase-like (PK-like)"/>
    <property type="match status" value="1"/>
</dbReference>
<evidence type="ECO:0000259" key="10">
    <source>
        <dbReference type="PROSITE" id="PS50011"/>
    </source>
</evidence>
<feature type="compositionally biased region" description="Low complexity" evidence="9">
    <location>
        <begin position="94"/>
        <end position="107"/>
    </location>
</feature>
<dbReference type="GO" id="GO:0004674">
    <property type="term" value="F:protein serine/threonine kinase activity"/>
    <property type="evidence" value="ECO:0007669"/>
    <property type="project" value="UniProtKB-KW"/>
</dbReference>
<dbReference type="AlphaFoldDB" id="A0A086TIQ4"/>
<keyword evidence="3" id="KW-0808">Transferase</keyword>
<dbReference type="GO" id="GO:0005524">
    <property type="term" value="F:ATP binding"/>
    <property type="evidence" value="ECO:0007669"/>
    <property type="project" value="UniProtKB-KW"/>
</dbReference>
<dbReference type="OrthoDB" id="6513151at2759"/>
<comment type="catalytic activity">
    <reaction evidence="7">
        <text>L-threonyl-[protein] + ATP = O-phospho-L-threonyl-[protein] + ADP + H(+)</text>
        <dbReference type="Rhea" id="RHEA:46608"/>
        <dbReference type="Rhea" id="RHEA-COMP:11060"/>
        <dbReference type="Rhea" id="RHEA-COMP:11605"/>
        <dbReference type="ChEBI" id="CHEBI:15378"/>
        <dbReference type="ChEBI" id="CHEBI:30013"/>
        <dbReference type="ChEBI" id="CHEBI:30616"/>
        <dbReference type="ChEBI" id="CHEBI:61977"/>
        <dbReference type="ChEBI" id="CHEBI:456216"/>
        <dbReference type="EC" id="2.7.11.1"/>
    </reaction>
</comment>
<dbReference type="SMART" id="SM00220">
    <property type="entry name" value="S_TKc"/>
    <property type="match status" value="1"/>
</dbReference>
<feature type="region of interest" description="Disordered" evidence="9">
    <location>
        <begin position="647"/>
        <end position="690"/>
    </location>
</feature>
<dbReference type="PROSITE" id="PS00108">
    <property type="entry name" value="PROTEIN_KINASE_ST"/>
    <property type="match status" value="1"/>
</dbReference>
<dbReference type="PANTHER" id="PTHR24343:SF558">
    <property type="entry name" value="PROTEIN KINASE DOMAIN-CONTAINING PROTEIN"/>
    <property type="match status" value="1"/>
</dbReference>
<feature type="compositionally biased region" description="Basic and acidic residues" evidence="9">
    <location>
        <begin position="666"/>
        <end position="688"/>
    </location>
</feature>
<proteinExistence type="predicted"/>
<dbReference type="EC" id="2.7.11.1" evidence="1"/>
<evidence type="ECO:0000256" key="4">
    <source>
        <dbReference type="ARBA" id="ARBA00022741"/>
    </source>
</evidence>
<evidence type="ECO:0000256" key="7">
    <source>
        <dbReference type="ARBA" id="ARBA00047899"/>
    </source>
</evidence>
<evidence type="ECO:0000256" key="1">
    <source>
        <dbReference type="ARBA" id="ARBA00012513"/>
    </source>
</evidence>
<feature type="region of interest" description="Disordered" evidence="9">
    <location>
        <begin position="562"/>
        <end position="581"/>
    </location>
</feature>
<dbReference type="InterPro" id="IPR011009">
    <property type="entry name" value="Kinase-like_dom_sf"/>
</dbReference>
<keyword evidence="4" id="KW-0547">Nucleotide-binding</keyword>
<feature type="compositionally biased region" description="Low complexity" evidence="9">
    <location>
        <begin position="189"/>
        <end position="200"/>
    </location>
</feature>
<feature type="compositionally biased region" description="Low complexity" evidence="9">
    <location>
        <begin position="57"/>
        <end position="76"/>
    </location>
</feature>
<feature type="region of interest" description="Disordered" evidence="9">
    <location>
        <begin position="180"/>
        <end position="204"/>
    </location>
</feature>
<evidence type="ECO:0000313" key="12">
    <source>
        <dbReference type="Proteomes" id="UP000243308"/>
    </source>
</evidence>
<feature type="compositionally biased region" description="Polar residues" evidence="9">
    <location>
        <begin position="224"/>
        <end position="233"/>
    </location>
</feature>
<accession>A0A086TIQ4</accession>
<dbReference type="InterPro" id="IPR000719">
    <property type="entry name" value="Prot_kinase_dom"/>
</dbReference>
<protein>
    <recommendedName>
        <fullName evidence="1">non-specific serine/threonine protein kinase</fullName>
        <ecNumber evidence="1">2.7.11.1</ecNumber>
    </recommendedName>
</protein>
<dbReference type="Proteomes" id="UP000243308">
    <property type="component" value="Unassembled WGS sequence"/>
</dbReference>
<feature type="region of interest" description="Disordered" evidence="9">
    <location>
        <begin position="493"/>
        <end position="536"/>
    </location>
</feature>